<feature type="domain" description="Response regulatory" evidence="9">
    <location>
        <begin position="5"/>
        <end position="121"/>
    </location>
</feature>
<dbReference type="Pfam" id="PF00158">
    <property type="entry name" value="Sigma54_activat"/>
    <property type="match status" value="1"/>
</dbReference>
<dbReference type="SMART" id="SM00382">
    <property type="entry name" value="AAA"/>
    <property type="match status" value="1"/>
</dbReference>
<dbReference type="PROSITE" id="PS50045">
    <property type="entry name" value="SIGMA54_INTERACT_4"/>
    <property type="match status" value="1"/>
</dbReference>
<dbReference type="InterPro" id="IPR027417">
    <property type="entry name" value="P-loop_NTPase"/>
</dbReference>
<dbReference type="EMBL" id="FMWD01000008">
    <property type="protein sequence ID" value="SCZ64472.1"/>
    <property type="molecule type" value="Genomic_DNA"/>
</dbReference>
<dbReference type="OrthoDB" id="9804019at2"/>
<sequence length="454" mass="50851">MASAYILVVDDEPDIRTLLQEILQDEGYEVATAESGEEARRLRRVRRPDLVLLDIWMPGIDGISLLKEWKEEEEDGSTPIIMMSGHGTVETAVEATRLGAYDFIEKPLSLAKLLVTVQRALEAYNLYRENAGLKRQAQPVTEPVGKSEAMRRLINQVRRIAQHDTAVLISGEPGSGKSLFAHYLHDSSPRRRGPFVDVGVASLLGDNPAVELFGGEEEGHVQYGLLEQASGGTLFLDDIGDMDVATQARLLGALETGRYQRIGGSEPVKTDVRIVAATRYDLEQRIAEGRFRNDLYYQLNVVPLTVVPLRQHAEDIPELLNFYVDYFVSQDNLPYRDFSVSAQNRLRHYAWPGNVRELKNLVQRLLIVGHSSQVDADEVDAALGSAKHASSPAVGVAFDLPLRQAREQFERTYFEHLLREYGGNVNQTAQHAGVERTHLYRKLRTLGIDPKQVE</sequence>
<dbReference type="InterPro" id="IPR011006">
    <property type="entry name" value="CheY-like_superfamily"/>
</dbReference>
<reference evidence="10 11" key="1">
    <citation type="submission" date="2016-10" db="EMBL/GenBank/DDBJ databases">
        <authorList>
            <person name="de Groot N.N."/>
        </authorList>
    </citation>
    <scope>NUCLEOTIDE SEQUENCE [LARGE SCALE GENOMIC DNA]</scope>
    <source>
        <strain evidence="10 11">HLD2</strain>
    </source>
</reference>
<dbReference type="PANTHER" id="PTHR32071:SF17">
    <property type="entry name" value="TRANSCRIPTIONAL REGULATOR (NTRC FAMILY)"/>
    <property type="match status" value="1"/>
</dbReference>
<keyword evidence="5" id="KW-0805">Transcription regulation</keyword>
<dbReference type="Gene3D" id="1.10.8.60">
    <property type="match status" value="1"/>
</dbReference>
<dbReference type="CDD" id="cd17550">
    <property type="entry name" value="REC_NtrX-like"/>
    <property type="match status" value="1"/>
</dbReference>
<dbReference type="InterPro" id="IPR025944">
    <property type="entry name" value="Sigma_54_int_dom_CS"/>
</dbReference>
<keyword evidence="4" id="KW-0902">Two-component regulatory system</keyword>
<dbReference type="CDD" id="cd00009">
    <property type="entry name" value="AAA"/>
    <property type="match status" value="1"/>
</dbReference>
<dbReference type="STRING" id="415747.SAMN03097708_02636"/>
<evidence type="ECO:0000256" key="5">
    <source>
        <dbReference type="ARBA" id="ARBA00023015"/>
    </source>
</evidence>
<keyword evidence="10" id="KW-0238">DNA-binding</keyword>
<protein>
    <submittedName>
        <fullName evidence="10">DNA-binding transcriptional response regulator, NtrC family, contains REC, AAA-type ATPase, and a Fis-type DNA-binding domains</fullName>
    </submittedName>
</protein>
<evidence type="ECO:0000256" key="3">
    <source>
        <dbReference type="ARBA" id="ARBA00022840"/>
    </source>
</evidence>
<dbReference type="Proteomes" id="UP000199648">
    <property type="component" value="Unassembled WGS sequence"/>
</dbReference>
<dbReference type="Gene3D" id="3.40.50.300">
    <property type="entry name" value="P-loop containing nucleotide triphosphate hydrolases"/>
    <property type="match status" value="1"/>
</dbReference>
<dbReference type="PROSITE" id="PS00688">
    <property type="entry name" value="SIGMA54_INTERACT_3"/>
    <property type="match status" value="1"/>
</dbReference>
<keyword evidence="11" id="KW-1185">Reference proteome</keyword>
<dbReference type="SUPFAM" id="SSF52540">
    <property type="entry name" value="P-loop containing nucleoside triphosphate hydrolases"/>
    <property type="match status" value="1"/>
</dbReference>
<dbReference type="PROSITE" id="PS50110">
    <property type="entry name" value="RESPONSE_REGULATORY"/>
    <property type="match status" value="1"/>
</dbReference>
<dbReference type="InterPro" id="IPR058031">
    <property type="entry name" value="AAA_lid_NorR"/>
</dbReference>
<keyword evidence="3" id="KW-0067">ATP-binding</keyword>
<evidence type="ECO:0000256" key="4">
    <source>
        <dbReference type="ARBA" id="ARBA00023012"/>
    </source>
</evidence>
<organism evidence="10 11">
    <name type="scientific">Thiohalomonas denitrificans</name>
    <dbReference type="NCBI Taxonomy" id="415747"/>
    <lineage>
        <taxon>Bacteria</taxon>
        <taxon>Pseudomonadati</taxon>
        <taxon>Pseudomonadota</taxon>
        <taxon>Gammaproteobacteria</taxon>
        <taxon>Thiohalomonadales</taxon>
        <taxon>Thiohalomonadaceae</taxon>
        <taxon>Thiohalomonas</taxon>
    </lineage>
</organism>
<feature type="modified residue" description="4-aspartylphosphate" evidence="7">
    <location>
        <position position="54"/>
    </location>
</feature>
<dbReference type="RefSeq" id="WP_092998222.1">
    <property type="nucleotide sequence ID" value="NZ_FMWD01000008.1"/>
</dbReference>
<dbReference type="InterPro" id="IPR001789">
    <property type="entry name" value="Sig_transdc_resp-reg_receiver"/>
</dbReference>
<keyword evidence="6" id="KW-0804">Transcription</keyword>
<proteinExistence type="predicted"/>
<dbReference type="SUPFAM" id="SSF52172">
    <property type="entry name" value="CheY-like"/>
    <property type="match status" value="1"/>
</dbReference>
<evidence type="ECO:0000256" key="6">
    <source>
        <dbReference type="ARBA" id="ARBA00023163"/>
    </source>
</evidence>
<keyword evidence="2" id="KW-0547">Nucleotide-binding</keyword>
<dbReference type="SMART" id="SM00448">
    <property type="entry name" value="REC"/>
    <property type="match status" value="1"/>
</dbReference>
<dbReference type="InterPro" id="IPR002078">
    <property type="entry name" value="Sigma_54_int"/>
</dbReference>
<dbReference type="Pfam" id="PF02954">
    <property type="entry name" value="HTH_8"/>
    <property type="match status" value="1"/>
</dbReference>
<dbReference type="Gene3D" id="3.40.50.2300">
    <property type="match status" value="1"/>
</dbReference>
<dbReference type="InterPro" id="IPR002197">
    <property type="entry name" value="HTH_Fis"/>
</dbReference>
<dbReference type="PANTHER" id="PTHR32071">
    <property type="entry name" value="TRANSCRIPTIONAL REGULATORY PROTEIN"/>
    <property type="match status" value="1"/>
</dbReference>
<dbReference type="GO" id="GO:0043565">
    <property type="term" value="F:sequence-specific DNA binding"/>
    <property type="evidence" value="ECO:0007669"/>
    <property type="project" value="InterPro"/>
</dbReference>
<keyword evidence="1 7" id="KW-0597">Phosphoprotein</keyword>
<dbReference type="AlphaFoldDB" id="A0A1G5QRU4"/>
<evidence type="ECO:0000256" key="7">
    <source>
        <dbReference type="PROSITE-ProRule" id="PRU00169"/>
    </source>
</evidence>
<dbReference type="Pfam" id="PF00072">
    <property type="entry name" value="Response_reg"/>
    <property type="match status" value="1"/>
</dbReference>
<evidence type="ECO:0000313" key="10">
    <source>
        <dbReference type="EMBL" id="SCZ64472.1"/>
    </source>
</evidence>
<dbReference type="Pfam" id="PF25601">
    <property type="entry name" value="AAA_lid_14"/>
    <property type="match status" value="1"/>
</dbReference>
<dbReference type="GO" id="GO:0006355">
    <property type="term" value="P:regulation of DNA-templated transcription"/>
    <property type="evidence" value="ECO:0007669"/>
    <property type="project" value="InterPro"/>
</dbReference>
<evidence type="ECO:0000256" key="1">
    <source>
        <dbReference type="ARBA" id="ARBA00022553"/>
    </source>
</evidence>
<dbReference type="GO" id="GO:0000160">
    <property type="term" value="P:phosphorelay signal transduction system"/>
    <property type="evidence" value="ECO:0007669"/>
    <property type="project" value="UniProtKB-KW"/>
</dbReference>
<dbReference type="FunFam" id="3.40.50.2300:FF:000018">
    <property type="entry name" value="DNA-binding transcriptional regulator NtrC"/>
    <property type="match status" value="1"/>
</dbReference>
<feature type="domain" description="Sigma-54 factor interaction" evidence="8">
    <location>
        <begin position="143"/>
        <end position="367"/>
    </location>
</feature>
<name>A0A1G5QRU4_9GAMM</name>
<evidence type="ECO:0000259" key="8">
    <source>
        <dbReference type="PROSITE" id="PS50045"/>
    </source>
</evidence>
<evidence type="ECO:0000259" key="9">
    <source>
        <dbReference type="PROSITE" id="PS50110"/>
    </source>
</evidence>
<dbReference type="GO" id="GO:0005524">
    <property type="term" value="F:ATP binding"/>
    <property type="evidence" value="ECO:0007669"/>
    <property type="project" value="UniProtKB-KW"/>
</dbReference>
<dbReference type="InterPro" id="IPR003593">
    <property type="entry name" value="AAA+_ATPase"/>
</dbReference>
<dbReference type="Gene3D" id="1.10.10.60">
    <property type="entry name" value="Homeodomain-like"/>
    <property type="match status" value="1"/>
</dbReference>
<gene>
    <name evidence="10" type="ORF">SAMN03097708_02636</name>
</gene>
<accession>A0A1G5QRU4</accession>
<dbReference type="SUPFAM" id="SSF46689">
    <property type="entry name" value="Homeodomain-like"/>
    <property type="match status" value="1"/>
</dbReference>
<dbReference type="InterPro" id="IPR009057">
    <property type="entry name" value="Homeodomain-like_sf"/>
</dbReference>
<evidence type="ECO:0000313" key="11">
    <source>
        <dbReference type="Proteomes" id="UP000199648"/>
    </source>
</evidence>
<evidence type="ECO:0000256" key="2">
    <source>
        <dbReference type="ARBA" id="ARBA00022741"/>
    </source>
</evidence>
<dbReference type="FunFam" id="3.40.50.300:FF:000006">
    <property type="entry name" value="DNA-binding transcriptional regulator NtrC"/>
    <property type="match status" value="1"/>
</dbReference>